<protein>
    <submittedName>
        <fullName evidence="8">Probable transcription factor At4g00610</fullName>
    </submittedName>
</protein>
<evidence type="ECO:0000313" key="7">
    <source>
        <dbReference type="Proteomes" id="UP000694864"/>
    </source>
</evidence>
<proteinExistence type="inferred from homology"/>
<dbReference type="PANTHER" id="PTHR31662">
    <property type="entry name" value="BNAANNG10740D PROTEIN-RELATED"/>
    <property type="match status" value="1"/>
</dbReference>
<dbReference type="InterPro" id="IPR053932">
    <property type="entry name" value="GeBP-like_DBD"/>
</dbReference>
<dbReference type="Pfam" id="PF04504">
    <property type="entry name" value="GeBP-like_DBD"/>
    <property type="match status" value="1"/>
</dbReference>
<sequence length="278" mass="30352">MAKKKQPQPPLVTPSPAKEPSEVASPVKKPSELASTSSNKKQPEPLQNPSSESGSESEESGSESEGEEDKTPKNPETDSAPVVANEISGSKSESVSDSESEPTHALAFNSIKSSFSFEVSLHQCTNKIRGLKKKYVKKMKNGGEASITKRHDLMCLARVKEIWGTTDVDVVDSTPVVKSNKNKKEGEEVNRVKNDDDSLMMVDDGDWFERSFIRGAITSFGGVMVDEEAVKAKWRLVPVTKKKGIEDKCKSLEAEEMKCFLLKAEILSEVSSALAKSD</sequence>
<evidence type="ECO:0000256" key="4">
    <source>
        <dbReference type="SAM" id="MobiDB-lite"/>
    </source>
</evidence>
<evidence type="ECO:0000259" key="5">
    <source>
        <dbReference type="Pfam" id="PF04504"/>
    </source>
</evidence>
<dbReference type="RefSeq" id="XP_010451777.1">
    <property type="nucleotide sequence ID" value="XM_010453475.2"/>
</dbReference>
<comment type="similarity">
    <text evidence="1">Belongs to the GeBP family.</text>
</comment>
<dbReference type="Proteomes" id="UP000694864">
    <property type="component" value="Chromosome 12"/>
</dbReference>
<evidence type="ECO:0000259" key="6">
    <source>
        <dbReference type="Pfam" id="PF22757"/>
    </source>
</evidence>
<evidence type="ECO:0000313" key="8">
    <source>
        <dbReference type="RefSeq" id="XP_010451777.1"/>
    </source>
</evidence>
<reference evidence="8" key="2">
    <citation type="submission" date="2025-08" db="UniProtKB">
        <authorList>
            <consortium name="RefSeq"/>
        </authorList>
    </citation>
    <scope>IDENTIFICATION</scope>
    <source>
        <tissue evidence="8">Leaf</tissue>
    </source>
</reference>
<organism evidence="7 8">
    <name type="scientific">Camelina sativa</name>
    <name type="common">False flax</name>
    <name type="synonym">Myagrum sativum</name>
    <dbReference type="NCBI Taxonomy" id="90675"/>
    <lineage>
        <taxon>Eukaryota</taxon>
        <taxon>Viridiplantae</taxon>
        <taxon>Streptophyta</taxon>
        <taxon>Embryophyta</taxon>
        <taxon>Tracheophyta</taxon>
        <taxon>Spermatophyta</taxon>
        <taxon>Magnoliopsida</taxon>
        <taxon>eudicotyledons</taxon>
        <taxon>Gunneridae</taxon>
        <taxon>Pentapetalae</taxon>
        <taxon>rosids</taxon>
        <taxon>malvids</taxon>
        <taxon>Brassicales</taxon>
        <taxon>Brassicaceae</taxon>
        <taxon>Camelineae</taxon>
        <taxon>Camelina</taxon>
    </lineage>
</organism>
<dbReference type="Pfam" id="PF22757">
    <property type="entry name" value="GeBP-like_C"/>
    <property type="match status" value="1"/>
</dbReference>
<gene>
    <name evidence="8" type="primary">LOC104733952</name>
</gene>
<dbReference type="PANTHER" id="PTHR31662:SF68">
    <property type="entry name" value="DNA-BINDING STOREKEEPER PROTEIN TRANSCRIPTIONAL REGULATOR-LIKE PROTEIN-RELATED"/>
    <property type="match status" value="1"/>
</dbReference>
<dbReference type="InterPro" id="IPR053933">
    <property type="entry name" value="GeBP-like_C"/>
</dbReference>
<feature type="region of interest" description="Disordered" evidence="4">
    <location>
        <begin position="1"/>
        <end position="101"/>
    </location>
</feature>
<dbReference type="GeneID" id="104733952"/>
<evidence type="ECO:0000256" key="2">
    <source>
        <dbReference type="ARBA" id="ARBA00023015"/>
    </source>
</evidence>
<evidence type="ECO:0000256" key="1">
    <source>
        <dbReference type="ARBA" id="ARBA00010820"/>
    </source>
</evidence>
<keyword evidence="3" id="KW-0804">Transcription</keyword>
<accession>A0ABM0V6S2</accession>
<reference evidence="7" key="1">
    <citation type="journal article" date="2014" name="Nat. Commun.">
        <title>The emerging biofuel crop Camelina sativa retains a highly undifferentiated hexaploid genome structure.</title>
        <authorList>
            <person name="Kagale S."/>
            <person name="Koh C."/>
            <person name="Nixon J."/>
            <person name="Bollina V."/>
            <person name="Clarke W.E."/>
            <person name="Tuteja R."/>
            <person name="Spillane C."/>
            <person name="Robinson S.J."/>
            <person name="Links M.G."/>
            <person name="Clarke C."/>
            <person name="Higgins E.E."/>
            <person name="Huebert T."/>
            <person name="Sharpe A.G."/>
            <person name="Parkin I.A."/>
        </authorList>
    </citation>
    <scope>NUCLEOTIDE SEQUENCE [LARGE SCALE GENOMIC DNA]</scope>
    <source>
        <strain evidence="7">cv. DH55</strain>
    </source>
</reference>
<feature type="compositionally biased region" description="Acidic residues" evidence="4">
    <location>
        <begin position="55"/>
        <end position="68"/>
    </location>
</feature>
<feature type="domain" description="Glabrous enhancer-binding protein-like DBD" evidence="5">
    <location>
        <begin position="99"/>
        <end position="164"/>
    </location>
</feature>
<feature type="compositionally biased region" description="Low complexity" evidence="4">
    <location>
        <begin position="86"/>
        <end position="97"/>
    </location>
</feature>
<evidence type="ECO:0000256" key="3">
    <source>
        <dbReference type="ARBA" id="ARBA00023163"/>
    </source>
</evidence>
<name>A0ABM0V6S2_CAMSA</name>
<keyword evidence="7" id="KW-1185">Reference proteome</keyword>
<keyword evidence="2" id="KW-0805">Transcription regulation</keyword>
<dbReference type="InterPro" id="IPR007592">
    <property type="entry name" value="GEBP"/>
</dbReference>
<feature type="domain" description="Glabrous enhancer-binding protein-like C-terminal" evidence="6">
    <location>
        <begin position="206"/>
        <end position="276"/>
    </location>
</feature>
<feature type="compositionally biased region" description="Polar residues" evidence="4">
    <location>
        <begin position="33"/>
        <end position="49"/>
    </location>
</feature>